<keyword evidence="1" id="KW-0812">Transmembrane</keyword>
<feature type="transmembrane region" description="Helical" evidence="1">
    <location>
        <begin position="227"/>
        <end position="247"/>
    </location>
</feature>
<organism evidence="2">
    <name type="scientific">Candidatus Caldatribacterium saccharofermentans</name>
    <dbReference type="NCBI Taxonomy" id="1454753"/>
    <lineage>
        <taxon>Bacteria</taxon>
        <taxon>Pseudomonadati</taxon>
        <taxon>Atribacterota</taxon>
        <taxon>Atribacteria</taxon>
        <taxon>Atribacterales</taxon>
        <taxon>Candidatus Caldatribacteriaceae</taxon>
        <taxon>Candidatus Caldatribacterium</taxon>
    </lineage>
</organism>
<keyword evidence="1" id="KW-1133">Transmembrane helix</keyword>
<comment type="caution">
    <text evidence="2">The sequence shown here is derived from an EMBL/GenBank/DDBJ whole genome shotgun (WGS) entry which is preliminary data.</text>
</comment>
<reference evidence="2" key="1">
    <citation type="journal article" date="2020" name="mSystems">
        <title>Genome- and Community-Level Interaction Insights into Carbon Utilization and Element Cycling Functions of Hydrothermarchaeota in Hydrothermal Sediment.</title>
        <authorList>
            <person name="Zhou Z."/>
            <person name="Liu Y."/>
            <person name="Xu W."/>
            <person name="Pan J."/>
            <person name="Luo Z.H."/>
            <person name="Li M."/>
        </authorList>
    </citation>
    <scope>NUCLEOTIDE SEQUENCE [LARGE SCALE GENOMIC DNA]</scope>
    <source>
        <strain evidence="2">SpSt-82</strain>
    </source>
</reference>
<dbReference type="AlphaFoldDB" id="A0A7V4TFA2"/>
<accession>A0A7V4TFA2</accession>
<feature type="transmembrane region" description="Helical" evidence="1">
    <location>
        <begin position="96"/>
        <end position="129"/>
    </location>
</feature>
<sequence length="314" mass="34412">MRQKGALYGALGVAALLGIISTRGTPVNPEVRFFLLRLLSIRSLPDPARGILTTYPPFPLLLALAFREYFPLVTGWSTAWALLLVGVKRGNLHSALLVLLSPVFLFGTLMRPALTLFSLFAALGFSAILQSVAEENLERLLLGNLAFGFGACLHPLGLWLSPVFASCEACSLRVPMYRRGTLAALALFPFLVFQSITPFFGWVYEGYAWISFQDPGFSLEAFLRGESMTPCTGNFLLALPFLFAALFSGPLRALIFWGIFVLSLPAPHLTVPFASLPLAFLFALDPEPRKGTLFWILAGNVLGWVLVLFGFFPC</sequence>
<evidence type="ECO:0000256" key="1">
    <source>
        <dbReference type="SAM" id="Phobius"/>
    </source>
</evidence>
<protein>
    <submittedName>
        <fullName evidence="2">Uncharacterized protein</fullName>
    </submittedName>
</protein>
<evidence type="ECO:0000313" key="2">
    <source>
        <dbReference type="EMBL" id="HGY38701.1"/>
    </source>
</evidence>
<feature type="transmembrane region" description="Helical" evidence="1">
    <location>
        <begin position="254"/>
        <end position="280"/>
    </location>
</feature>
<proteinExistence type="predicted"/>
<name>A0A7V4TFA2_9BACT</name>
<feature type="transmembrane region" description="Helical" evidence="1">
    <location>
        <begin position="292"/>
        <end position="312"/>
    </location>
</feature>
<gene>
    <name evidence="2" type="ORF">ENW11_02665</name>
</gene>
<feature type="transmembrane region" description="Helical" evidence="1">
    <location>
        <begin position="182"/>
        <end position="204"/>
    </location>
</feature>
<feature type="transmembrane region" description="Helical" evidence="1">
    <location>
        <begin position="69"/>
        <end position="87"/>
    </location>
</feature>
<keyword evidence="1" id="KW-0472">Membrane</keyword>
<feature type="transmembrane region" description="Helical" evidence="1">
    <location>
        <begin position="141"/>
        <end position="161"/>
    </location>
</feature>
<dbReference type="EMBL" id="DTIY01000018">
    <property type="protein sequence ID" value="HGY38701.1"/>
    <property type="molecule type" value="Genomic_DNA"/>
</dbReference>